<evidence type="ECO:0000256" key="1">
    <source>
        <dbReference type="SAM" id="Coils"/>
    </source>
</evidence>
<evidence type="ECO:0000256" key="2">
    <source>
        <dbReference type="SAM" id="Phobius"/>
    </source>
</evidence>
<evidence type="ECO:0000313" key="3">
    <source>
        <dbReference type="EMBL" id="EAR14966.1"/>
    </source>
</evidence>
<feature type="transmembrane region" description="Helical" evidence="2">
    <location>
        <begin position="25"/>
        <end position="45"/>
    </location>
</feature>
<dbReference type="KEGG" id="rbi:RB2501_11587"/>
<protein>
    <recommendedName>
        <fullName evidence="5">Anti-sigma factor</fullName>
    </recommendedName>
</protein>
<name>A4CMS4_ROBBH</name>
<gene>
    <name evidence="3" type="ordered locus">RB2501_11587</name>
</gene>
<dbReference type="HOGENOM" id="CLU_118510_0_0_10"/>
<keyword evidence="2" id="KW-0812">Transmembrane</keyword>
<dbReference type="STRING" id="313596.RB2501_11587"/>
<keyword evidence="2" id="KW-1133">Transmembrane helix</keyword>
<reference evidence="3 4" key="1">
    <citation type="journal article" date="2009" name="J. Bacteriol.">
        <title>Complete genome sequence of Robiginitalea biformata HTCC2501.</title>
        <authorList>
            <person name="Oh H.M."/>
            <person name="Giovannoni S.J."/>
            <person name="Lee K."/>
            <person name="Ferriera S."/>
            <person name="Johnson J."/>
            <person name="Cho J.C."/>
        </authorList>
    </citation>
    <scope>NUCLEOTIDE SEQUENCE [LARGE SCALE GENOMIC DNA]</scope>
    <source>
        <strain evidence="4">ATCC BAA-864 / HTCC2501 / KCTC 12146</strain>
    </source>
</reference>
<dbReference type="Proteomes" id="UP000009049">
    <property type="component" value="Chromosome"/>
</dbReference>
<sequence>MPAGHESRFQQRLEEAFPEKRGNRFFWIGMAASVAALLGVAFWLFRQEPDLPAQGEPVVQQDSTETTSGFSLGDLSPDLRKVEQYYTASIHMELANLDISDENKAVADDYMKRLRELDTEYQNLVVELNEIGPNEETISAMIRNFQLRLQLLTRLKEKLNELKQSKNESVSSNSV</sequence>
<dbReference type="eggNOG" id="ENOG5031U66">
    <property type="taxonomic scope" value="Bacteria"/>
</dbReference>
<keyword evidence="1" id="KW-0175">Coiled coil</keyword>
<keyword evidence="2" id="KW-0472">Membrane</keyword>
<feature type="coiled-coil region" evidence="1">
    <location>
        <begin position="107"/>
        <end position="172"/>
    </location>
</feature>
<evidence type="ECO:0008006" key="5">
    <source>
        <dbReference type="Google" id="ProtNLM"/>
    </source>
</evidence>
<proteinExistence type="predicted"/>
<organism evidence="3 4">
    <name type="scientific">Robiginitalea biformata (strain ATCC BAA-864 / DSM 15991 / KCTC 12146 / HTCC2501)</name>
    <dbReference type="NCBI Taxonomy" id="313596"/>
    <lineage>
        <taxon>Bacteria</taxon>
        <taxon>Pseudomonadati</taxon>
        <taxon>Bacteroidota</taxon>
        <taxon>Flavobacteriia</taxon>
        <taxon>Flavobacteriales</taxon>
        <taxon>Flavobacteriaceae</taxon>
        <taxon>Robiginitalea</taxon>
    </lineage>
</organism>
<dbReference type="EMBL" id="CP001712">
    <property type="protein sequence ID" value="EAR14966.1"/>
    <property type="molecule type" value="Genomic_DNA"/>
</dbReference>
<dbReference type="AlphaFoldDB" id="A4CMS4"/>
<keyword evidence="4" id="KW-1185">Reference proteome</keyword>
<evidence type="ECO:0000313" key="4">
    <source>
        <dbReference type="Proteomes" id="UP000009049"/>
    </source>
</evidence>
<accession>A4CMS4</accession>